<proteinExistence type="predicted"/>
<evidence type="ECO:0000313" key="2">
    <source>
        <dbReference type="WBParaSite" id="PS1159_v2.g15862.t1"/>
    </source>
</evidence>
<protein>
    <submittedName>
        <fullName evidence="2">Uncharacterized protein</fullName>
    </submittedName>
</protein>
<accession>A0AC35FBZ1</accession>
<sequence length="87" mass="10299">ENKHIKIQLRYHHQISDPCKELIRECSYRLQNESGCDSTIGWFAEQLYGTSLVSTVSLYSLSSDDGELMFPWNEENDEEWELPWDKE</sequence>
<evidence type="ECO:0000313" key="1">
    <source>
        <dbReference type="Proteomes" id="UP000887580"/>
    </source>
</evidence>
<name>A0AC35FBZ1_9BILA</name>
<organism evidence="1 2">
    <name type="scientific">Panagrolaimus sp. PS1159</name>
    <dbReference type="NCBI Taxonomy" id="55785"/>
    <lineage>
        <taxon>Eukaryota</taxon>
        <taxon>Metazoa</taxon>
        <taxon>Ecdysozoa</taxon>
        <taxon>Nematoda</taxon>
        <taxon>Chromadorea</taxon>
        <taxon>Rhabditida</taxon>
        <taxon>Tylenchina</taxon>
        <taxon>Panagrolaimomorpha</taxon>
        <taxon>Panagrolaimoidea</taxon>
        <taxon>Panagrolaimidae</taxon>
        <taxon>Panagrolaimus</taxon>
    </lineage>
</organism>
<reference evidence="2" key="1">
    <citation type="submission" date="2022-11" db="UniProtKB">
        <authorList>
            <consortium name="WormBaseParasite"/>
        </authorList>
    </citation>
    <scope>IDENTIFICATION</scope>
</reference>
<dbReference type="WBParaSite" id="PS1159_v2.g15862.t1">
    <property type="protein sequence ID" value="PS1159_v2.g15862.t1"/>
    <property type="gene ID" value="PS1159_v2.g15862"/>
</dbReference>
<dbReference type="Proteomes" id="UP000887580">
    <property type="component" value="Unplaced"/>
</dbReference>